<dbReference type="Gene3D" id="1.10.287.1050">
    <property type="entry name" value="H-NS histone-like proteins"/>
    <property type="match status" value="1"/>
</dbReference>
<dbReference type="InterPro" id="IPR054180">
    <property type="entry name" value="H-NS-like_N"/>
</dbReference>
<dbReference type="InterPro" id="IPR027444">
    <property type="entry name" value="H-NS_C_dom"/>
</dbReference>
<protein>
    <recommendedName>
        <fullName evidence="5">DNA-binding protein</fullName>
    </recommendedName>
</protein>
<evidence type="ECO:0000256" key="3">
    <source>
        <dbReference type="ARBA" id="ARBA00022490"/>
    </source>
</evidence>
<feature type="coiled-coil region" evidence="6">
    <location>
        <begin position="23"/>
        <end position="56"/>
    </location>
</feature>
<keyword evidence="4 5" id="KW-0238">DNA-binding</keyword>
<keyword evidence="6" id="KW-0175">Coiled coil</keyword>
<keyword evidence="9" id="KW-1185">Reference proteome</keyword>
<dbReference type="GO" id="GO:0030527">
    <property type="term" value="F:structural constituent of chromatin"/>
    <property type="evidence" value="ECO:0007669"/>
    <property type="project" value="InterPro"/>
</dbReference>
<dbReference type="InterPro" id="IPR027454">
    <property type="entry name" value="Histone_HNS_N"/>
</dbReference>
<sequence>MSDLANTLNNLRNLRAAINTIDLSRAEKILEKLQIIIDEKRKKAEAEIKKIKARQELIKKYQAELKEKGISLSELLSDVKETKNKKTRQSLPAKYKYIDNKGEERTWSGQGRTPLIIKKALEAGKSLDDFKI</sequence>
<dbReference type="SMART" id="SM00528">
    <property type="entry name" value="HNS"/>
    <property type="match status" value="1"/>
</dbReference>
<dbReference type="RefSeq" id="WP_132302415.1">
    <property type="nucleotide sequence ID" value="NZ_CP170642.1"/>
</dbReference>
<evidence type="ECO:0000313" key="8">
    <source>
        <dbReference type="EMBL" id="TCK68127.1"/>
    </source>
</evidence>
<dbReference type="GO" id="GO:0005829">
    <property type="term" value="C:cytosol"/>
    <property type="evidence" value="ECO:0007669"/>
    <property type="project" value="TreeGrafter"/>
</dbReference>
<accession>A0A4R1KU87</accession>
<reference evidence="8 9" key="1">
    <citation type="submission" date="2019-03" db="EMBL/GenBank/DDBJ databases">
        <title>Genomic Encyclopedia of Type Strains, Phase IV (KMG-IV): sequencing the most valuable type-strain genomes for metagenomic binning, comparative biology and taxonomic classification.</title>
        <authorList>
            <person name="Goeker M."/>
        </authorList>
    </citation>
    <scope>NUCLEOTIDE SEQUENCE [LARGE SCALE GENOMIC DNA]</scope>
    <source>
        <strain evidence="8 9">DSM 10053</strain>
    </source>
</reference>
<dbReference type="InterPro" id="IPR001801">
    <property type="entry name" value="Histone_HNS"/>
</dbReference>
<dbReference type="GO" id="GO:0000976">
    <property type="term" value="F:transcription cis-regulatory region binding"/>
    <property type="evidence" value="ECO:0007669"/>
    <property type="project" value="TreeGrafter"/>
</dbReference>
<evidence type="ECO:0000313" key="9">
    <source>
        <dbReference type="Proteomes" id="UP000295496"/>
    </source>
</evidence>
<dbReference type="GO" id="GO:0003680">
    <property type="term" value="F:minor groove of adenine-thymine-rich DNA binding"/>
    <property type="evidence" value="ECO:0007669"/>
    <property type="project" value="TreeGrafter"/>
</dbReference>
<keyword evidence="3" id="KW-0963">Cytoplasm</keyword>
<dbReference type="PANTHER" id="PTHR38097:SF2">
    <property type="entry name" value="DNA-BINDING PROTEIN STPA"/>
    <property type="match status" value="1"/>
</dbReference>
<gene>
    <name evidence="8" type="ORF">EV692_1826</name>
</gene>
<dbReference type="EMBL" id="SMGJ01000006">
    <property type="protein sequence ID" value="TCK68127.1"/>
    <property type="molecule type" value="Genomic_DNA"/>
</dbReference>
<dbReference type="Gene3D" id="4.10.430.10">
    <property type="entry name" value="Histone-like protein H-NS, C-terminal domain"/>
    <property type="match status" value="1"/>
</dbReference>
<dbReference type="GO" id="GO:0032993">
    <property type="term" value="C:protein-DNA complex"/>
    <property type="evidence" value="ECO:0007669"/>
    <property type="project" value="TreeGrafter"/>
</dbReference>
<dbReference type="Pfam" id="PF22470">
    <property type="entry name" value="Histone_HNS_N"/>
    <property type="match status" value="1"/>
</dbReference>
<evidence type="ECO:0000256" key="5">
    <source>
        <dbReference type="PIRNR" id="PIRNR002096"/>
    </source>
</evidence>
<evidence type="ECO:0000256" key="1">
    <source>
        <dbReference type="ARBA" id="ARBA00004453"/>
    </source>
</evidence>
<dbReference type="Pfam" id="PF00816">
    <property type="entry name" value="Histone_HNS"/>
    <property type="match status" value="1"/>
</dbReference>
<dbReference type="PANTHER" id="PTHR38097">
    <property type="match status" value="1"/>
</dbReference>
<dbReference type="FunFam" id="4.10.430.10:FF:000001">
    <property type="entry name" value="DNA-binding protein"/>
    <property type="match status" value="1"/>
</dbReference>
<dbReference type="GO" id="GO:0046983">
    <property type="term" value="F:protein dimerization activity"/>
    <property type="evidence" value="ECO:0007669"/>
    <property type="project" value="InterPro"/>
</dbReference>
<dbReference type="SUPFAM" id="SSF81273">
    <property type="entry name" value="H-NS histone-like proteins"/>
    <property type="match status" value="2"/>
</dbReference>
<proteinExistence type="inferred from homology"/>
<comment type="similarity">
    <text evidence="2 5">Belongs to the histone-like protein H-NS family.</text>
</comment>
<evidence type="ECO:0000256" key="2">
    <source>
        <dbReference type="ARBA" id="ARBA00010610"/>
    </source>
</evidence>
<dbReference type="GO" id="GO:0009295">
    <property type="term" value="C:nucleoid"/>
    <property type="evidence" value="ECO:0007669"/>
    <property type="project" value="UniProtKB-SubCell"/>
</dbReference>
<dbReference type="GO" id="GO:0003681">
    <property type="term" value="F:bent DNA binding"/>
    <property type="evidence" value="ECO:0007669"/>
    <property type="project" value="TreeGrafter"/>
</dbReference>
<evidence type="ECO:0000256" key="4">
    <source>
        <dbReference type="ARBA" id="ARBA00023125"/>
    </source>
</evidence>
<feature type="domain" description="DNA-binding protein H-NS-like C-terminal" evidence="7">
    <location>
        <begin position="85"/>
        <end position="132"/>
    </location>
</feature>
<dbReference type="PIRSF" id="PIRSF002096">
    <property type="entry name" value="HnS"/>
    <property type="match status" value="1"/>
</dbReference>
<name>A0A4R1KU87_9PAST</name>
<comment type="caution">
    <text evidence="8">The sequence shown here is derived from an EMBL/GenBank/DDBJ whole genome shotgun (WGS) entry which is preliminary data.</text>
</comment>
<organism evidence="8 9">
    <name type="scientific">Lonepinella koalarum</name>
    <dbReference type="NCBI Taxonomy" id="53417"/>
    <lineage>
        <taxon>Bacteria</taxon>
        <taxon>Pseudomonadati</taxon>
        <taxon>Pseudomonadota</taxon>
        <taxon>Gammaproteobacteria</taxon>
        <taxon>Pasteurellales</taxon>
        <taxon>Pasteurellaceae</taxon>
        <taxon>Lonepinella</taxon>
    </lineage>
</organism>
<evidence type="ECO:0000259" key="7">
    <source>
        <dbReference type="SMART" id="SM00528"/>
    </source>
</evidence>
<comment type="subcellular location">
    <subcellularLocation>
        <location evidence="1">Cytoplasm</location>
        <location evidence="1">Nucleoid</location>
    </subcellularLocation>
</comment>
<dbReference type="InterPro" id="IPR037150">
    <property type="entry name" value="H-NS_C_dom_sf"/>
</dbReference>
<dbReference type="AlphaFoldDB" id="A0A4R1KU87"/>
<dbReference type="Proteomes" id="UP000295496">
    <property type="component" value="Unassembled WGS sequence"/>
</dbReference>
<dbReference type="GO" id="GO:0001217">
    <property type="term" value="F:DNA-binding transcription repressor activity"/>
    <property type="evidence" value="ECO:0007669"/>
    <property type="project" value="TreeGrafter"/>
</dbReference>
<evidence type="ECO:0000256" key="6">
    <source>
        <dbReference type="SAM" id="Coils"/>
    </source>
</evidence>